<protein>
    <recommendedName>
        <fullName evidence="7">FXYD domain-containing ion transport regulator</fullName>
    </recommendedName>
</protein>
<evidence type="ECO:0000256" key="1">
    <source>
        <dbReference type="ARBA" id="ARBA00004167"/>
    </source>
</evidence>
<feature type="compositionally biased region" description="Polar residues" evidence="8">
    <location>
        <begin position="55"/>
        <end position="80"/>
    </location>
</feature>
<proteinExistence type="inferred from homology"/>
<reference evidence="10" key="1">
    <citation type="submission" date="2025-08" db="UniProtKB">
        <authorList>
            <consortium name="RefSeq"/>
        </authorList>
    </citation>
    <scope>IDENTIFICATION</scope>
</reference>
<evidence type="ECO:0000313" key="10">
    <source>
        <dbReference type="RefSeq" id="XP_040923765.1"/>
    </source>
</evidence>
<evidence type="ECO:0000256" key="5">
    <source>
        <dbReference type="ARBA" id="ARBA00023065"/>
    </source>
</evidence>
<evidence type="ECO:0000256" key="8">
    <source>
        <dbReference type="SAM" id="MobiDB-lite"/>
    </source>
</evidence>
<keyword evidence="3 7" id="KW-0813">Transport</keyword>
<feature type="transmembrane region" description="Helical" evidence="7">
    <location>
        <begin position="134"/>
        <end position="156"/>
    </location>
</feature>
<dbReference type="PANTHER" id="PTHR14132:SF23">
    <property type="entry name" value="FXYD DOMAIN-CONTAINING ION TRANSPORT REGULATOR"/>
    <property type="match status" value="1"/>
</dbReference>
<name>A0A8M1H5R2_BETSP</name>
<dbReference type="GO" id="GO:0017080">
    <property type="term" value="F:sodium channel regulator activity"/>
    <property type="evidence" value="ECO:0007669"/>
    <property type="project" value="TreeGrafter"/>
</dbReference>
<keyword evidence="6 7" id="KW-0472">Membrane</keyword>
<sequence>MRLNLGTGRMDAKVCLTVLLFVTLRVSEAQSPKPTNHTEPDAPTAPAPRDATGSGVETSGTRQTGSSQETTQQHSEGISTNLVVTTATSRVQTDTAFTASSSPSAKVKTTYQSVAWDPKWDHSFTYDYKSLRQAGLTIAAFLFILGILVISCGKVCRLRRCQGRSSKSYQVARA</sequence>
<keyword evidence="5 7" id="KW-0406">Ion transport</keyword>
<keyword evidence="4 7" id="KW-0812">Transmembrane</keyword>
<evidence type="ECO:0000313" key="9">
    <source>
        <dbReference type="Proteomes" id="UP000515150"/>
    </source>
</evidence>
<evidence type="ECO:0000256" key="6">
    <source>
        <dbReference type="ARBA" id="ARBA00023136"/>
    </source>
</evidence>
<dbReference type="AlphaFoldDB" id="A0A8M1H5R2"/>
<organism evidence="9 10">
    <name type="scientific">Betta splendens</name>
    <name type="common">Siamese fighting fish</name>
    <dbReference type="NCBI Taxonomy" id="158456"/>
    <lineage>
        <taxon>Eukaryota</taxon>
        <taxon>Metazoa</taxon>
        <taxon>Chordata</taxon>
        <taxon>Craniata</taxon>
        <taxon>Vertebrata</taxon>
        <taxon>Euteleostomi</taxon>
        <taxon>Actinopterygii</taxon>
        <taxon>Neopterygii</taxon>
        <taxon>Teleostei</taxon>
        <taxon>Neoteleostei</taxon>
        <taxon>Acanthomorphata</taxon>
        <taxon>Anabantaria</taxon>
        <taxon>Anabantiformes</taxon>
        <taxon>Anabantoidei</taxon>
        <taxon>Osphronemidae</taxon>
        <taxon>Betta</taxon>
    </lineage>
</organism>
<evidence type="ECO:0000256" key="2">
    <source>
        <dbReference type="ARBA" id="ARBA00005948"/>
    </source>
</evidence>
<keyword evidence="7" id="KW-1133">Transmembrane helix</keyword>
<dbReference type="Proteomes" id="UP000515150">
    <property type="component" value="Chromosome 16"/>
</dbReference>
<keyword evidence="9" id="KW-1185">Reference proteome</keyword>
<feature type="chain" id="PRO_5035489699" description="FXYD domain-containing ion transport regulator" evidence="7">
    <location>
        <begin position="30"/>
        <end position="174"/>
    </location>
</feature>
<evidence type="ECO:0000256" key="7">
    <source>
        <dbReference type="RuleBase" id="RU364131"/>
    </source>
</evidence>
<dbReference type="GO" id="GO:0006811">
    <property type="term" value="P:monoatomic ion transport"/>
    <property type="evidence" value="ECO:0007669"/>
    <property type="project" value="UniProtKB-KW"/>
</dbReference>
<feature type="compositionally biased region" description="Low complexity" evidence="8">
    <location>
        <begin position="41"/>
        <end position="52"/>
    </location>
</feature>
<dbReference type="KEGG" id="bspl:121201717"/>
<dbReference type="Pfam" id="PF02038">
    <property type="entry name" value="ATP1G1_PLM_MAT8"/>
    <property type="match status" value="1"/>
</dbReference>
<dbReference type="OrthoDB" id="8961850at2759"/>
<accession>A0A8M1H5R2</accession>
<dbReference type="RefSeq" id="XP_040923765.1">
    <property type="nucleotide sequence ID" value="XM_041067831.2"/>
</dbReference>
<dbReference type="PANTHER" id="PTHR14132">
    <property type="entry name" value="SODIUM/POTASSIUM-TRANSPORTING ATPASE SUBUNIT GAMMA"/>
    <property type="match status" value="1"/>
</dbReference>
<comment type="similarity">
    <text evidence="2 7">Belongs to the FXYD family.</text>
</comment>
<dbReference type="InterPro" id="IPR000272">
    <property type="entry name" value="Ion-transport_regulator_FXYD"/>
</dbReference>
<feature type="region of interest" description="Disordered" evidence="8">
    <location>
        <begin position="29"/>
        <end position="80"/>
    </location>
</feature>
<feature type="signal peptide" evidence="7">
    <location>
        <begin position="1"/>
        <end position="29"/>
    </location>
</feature>
<dbReference type="GO" id="GO:0043269">
    <property type="term" value="P:regulation of monoatomic ion transport"/>
    <property type="evidence" value="ECO:0007669"/>
    <property type="project" value="InterPro"/>
</dbReference>
<dbReference type="GeneID" id="121201717"/>
<dbReference type="CDD" id="cd20323">
    <property type="entry name" value="FXYD_FXYD5"/>
    <property type="match status" value="1"/>
</dbReference>
<dbReference type="CTD" id="53827"/>
<evidence type="ECO:0000256" key="3">
    <source>
        <dbReference type="ARBA" id="ARBA00022448"/>
    </source>
</evidence>
<keyword evidence="7" id="KW-0732">Signal</keyword>
<dbReference type="GO" id="GO:0016020">
    <property type="term" value="C:membrane"/>
    <property type="evidence" value="ECO:0007669"/>
    <property type="project" value="UniProtKB-SubCell"/>
</dbReference>
<gene>
    <name evidence="10" type="primary">fxyd5</name>
</gene>
<comment type="subcellular location">
    <subcellularLocation>
        <location evidence="1">Membrane</location>
        <topology evidence="1">Single-pass membrane protein</topology>
    </subcellularLocation>
</comment>
<evidence type="ECO:0000256" key="4">
    <source>
        <dbReference type="ARBA" id="ARBA00022692"/>
    </source>
</evidence>
<dbReference type="Gene3D" id="1.20.5.780">
    <property type="entry name" value="Single helix bin"/>
    <property type="match status" value="1"/>
</dbReference>